<dbReference type="PANTHER" id="PTHR13878:SF91">
    <property type="entry name" value="FAD BINDING DOMAIN PROTEIN (AFU_ORTHOLOGUE AFUA_6G12070)-RELATED"/>
    <property type="match status" value="1"/>
</dbReference>
<comment type="caution">
    <text evidence="5">The sequence shown here is derived from an EMBL/GenBank/DDBJ whole genome shotgun (WGS) entry which is preliminary data.</text>
</comment>
<dbReference type="InterPro" id="IPR036318">
    <property type="entry name" value="FAD-bd_PCMH-like_sf"/>
</dbReference>
<evidence type="ECO:0000313" key="5">
    <source>
        <dbReference type="EMBL" id="KAJ5387143.1"/>
    </source>
</evidence>
<dbReference type="GO" id="GO:0071949">
    <property type="term" value="F:FAD binding"/>
    <property type="evidence" value="ECO:0007669"/>
    <property type="project" value="InterPro"/>
</dbReference>
<dbReference type="Proteomes" id="UP001147747">
    <property type="component" value="Unassembled WGS sequence"/>
</dbReference>
<keyword evidence="2" id="KW-0560">Oxidoreductase</keyword>
<organism evidence="5 6">
    <name type="scientific">Penicillium cosmopolitanum</name>
    <dbReference type="NCBI Taxonomy" id="1131564"/>
    <lineage>
        <taxon>Eukaryota</taxon>
        <taxon>Fungi</taxon>
        <taxon>Dikarya</taxon>
        <taxon>Ascomycota</taxon>
        <taxon>Pezizomycotina</taxon>
        <taxon>Eurotiomycetes</taxon>
        <taxon>Eurotiomycetidae</taxon>
        <taxon>Eurotiales</taxon>
        <taxon>Aspergillaceae</taxon>
        <taxon>Penicillium</taxon>
    </lineage>
</organism>
<evidence type="ECO:0000259" key="4">
    <source>
        <dbReference type="PROSITE" id="PS51387"/>
    </source>
</evidence>
<reference evidence="5" key="1">
    <citation type="submission" date="2022-12" db="EMBL/GenBank/DDBJ databases">
        <authorList>
            <person name="Petersen C."/>
        </authorList>
    </citation>
    <scope>NUCLEOTIDE SEQUENCE</scope>
    <source>
        <strain evidence="5">IBT 29677</strain>
    </source>
</reference>
<dbReference type="OrthoDB" id="9983560at2759"/>
<dbReference type="EMBL" id="JAPZBU010000009">
    <property type="protein sequence ID" value="KAJ5387143.1"/>
    <property type="molecule type" value="Genomic_DNA"/>
</dbReference>
<dbReference type="InterPro" id="IPR016169">
    <property type="entry name" value="FAD-bd_PCMH_sub2"/>
</dbReference>
<evidence type="ECO:0000256" key="2">
    <source>
        <dbReference type="ARBA" id="ARBA00023002"/>
    </source>
</evidence>
<feature type="chain" id="PRO_5040864521" evidence="3">
    <location>
        <begin position="24"/>
        <end position="757"/>
    </location>
</feature>
<dbReference type="InterPro" id="IPR050432">
    <property type="entry name" value="FAD-linked_Oxidoreductases_BP"/>
</dbReference>
<sequence>MHFSRRMAHAITEIVLFTFLLDADIKSSLSAADAIACRQEGVREIHWGRVEGDESKVQFLANWADISYHEKYQQSGADYATVGAILTPTLAAMPIVFHVHLDQDALKSVLDAFIVEVVTFYDISEETGNRIQRALDSPHAEGIPGRVVHGAVVEELTRPGEMFQGKLTLRWPGWSRERVRKAHAVMDRIFQYAICILLHLLTLTSLAKANFCRCHPEDPCWPSISAWSRFNNSISGRLIATTPIASVCHTTFEIYDSRACADLRSRWYDPATHFESASSPMASWSTNFSCSPFTEPNASCTVGPLARYAVNVSSAVDVQKSLEFVRKYNIRLVIRNTGHDYLGKSTGAGSLALWMHYYRFTEYVDEYKSTGYTGPAMRIGAGVQGGAAIKAASAHGYTLVTGNCPSVGMAGGYTQGGGHGQLASRFGLATDQVLEWEIVTAAGQILTVSQTKHGDLFWALSGGGGGTFALVLTVTVRLHPELETASAMLEFTGSGTDIAGPFWRIVAGFLVDMLPLLDSGGVVIWYIKHAGVGTDPVSDLLTFSLAPAVLPGGEKEQLQKYIASTLQSLQTHNITYHYKINTFPSFHDSYSYTTPSVNISDIFFGGRFIPRSTIESGLEGFLSALRSTLQHGATVSGLSLNVSRAETEPPFENSVNPAWHDLQRQINVDRQRLMTQVLVPGFAGVAGFGKTNRESAYLNEADVNEPDWQSVFYGENYDRLKIMKEKYDQNGIFYGRTGVGSEQWEERADGRLCRVRQ</sequence>
<feature type="signal peptide" evidence="3">
    <location>
        <begin position="1"/>
        <end position="23"/>
    </location>
</feature>
<dbReference type="InterPro" id="IPR016166">
    <property type="entry name" value="FAD-bd_PCMH"/>
</dbReference>
<keyword evidence="3" id="KW-0732">Signal</keyword>
<accession>A0A9W9VPW7</accession>
<dbReference type="GO" id="GO:0016491">
    <property type="term" value="F:oxidoreductase activity"/>
    <property type="evidence" value="ECO:0007669"/>
    <property type="project" value="UniProtKB-KW"/>
</dbReference>
<dbReference type="Pfam" id="PF08031">
    <property type="entry name" value="BBE"/>
    <property type="match status" value="1"/>
</dbReference>
<dbReference type="Gene3D" id="3.30.465.10">
    <property type="match status" value="2"/>
</dbReference>
<proteinExistence type="inferred from homology"/>
<reference evidence="5" key="2">
    <citation type="journal article" date="2023" name="IMA Fungus">
        <title>Comparative genomic study of the Penicillium genus elucidates a diverse pangenome and 15 lateral gene transfer events.</title>
        <authorList>
            <person name="Petersen C."/>
            <person name="Sorensen T."/>
            <person name="Nielsen M.R."/>
            <person name="Sondergaard T.E."/>
            <person name="Sorensen J.L."/>
            <person name="Fitzpatrick D.A."/>
            <person name="Frisvad J.C."/>
            <person name="Nielsen K.L."/>
        </authorList>
    </citation>
    <scope>NUCLEOTIDE SEQUENCE</scope>
    <source>
        <strain evidence="5">IBT 29677</strain>
    </source>
</reference>
<evidence type="ECO:0000256" key="1">
    <source>
        <dbReference type="ARBA" id="ARBA00005466"/>
    </source>
</evidence>
<name>A0A9W9VPW7_9EURO</name>
<dbReference type="GeneID" id="81373301"/>
<comment type="similarity">
    <text evidence="1">Belongs to the oxygen-dependent FAD-linked oxidoreductase family.</text>
</comment>
<feature type="domain" description="FAD-binding PCMH-type" evidence="4">
    <location>
        <begin position="301"/>
        <end position="481"/>
    </location>
</feature>
<evidence type="ECO:0000313" key="6">
    <source>
        <dbReference type="Proteomes" id="UP001147747"/>
    </source>
</evidence>
<gene>
    <name evidence="5" type="ORF">N7509_009684</name>
</gene>
<dbReference type="PROSITE" id="PS51387">
    <property type="entry name" value="FAD_PCMH"/>
    <property type="match status" value="1"/>
</dbReference>
<dbReference type="AlphaFoldDB" id="A0A9W9VPW7"/>
<dbReference type="InterPro" id="IPR012951">
    <property type="entry name" value="BBE"/>
</dbReference>
<dbReference type="PANTHER" id="PTHR13878">
    <property type="entry name" value="GULONOLACTONE OXIDASE"/>
    <property type="match status" value="1"/>
</dbReference>
<dbReference type="RefSeq" id="XP_056484941.1">
    <property type="nucleotide sequence ID" value="XM_056634321.1"/>
</dbReference>
<evidence type="ECO:0000256" key="3">
    <source>
        <dbReference type="SAM" id="SignalP"/>
    </source>
</evidence>
<dbReference type="Pfam" id="PF01565">
    <property type="entry name" value="FAD_binding_4"/>
    <property type="match status" value="1"/>
</dbReference>
<dbReference type="InterPro" id="IPR006094">
    <property type="entry name" value="Oxid_FAD_bind_N"/>
</dbReference>
<dbReference type="Gene3D" id="3.30.70.100">
    <property type="match status" value="1"/>
</dbReference>
<keyword evidence="6" id="KW-1185">Reference proteome</keyword>
<dbReference type="SUPFAM" id="SSF56176">
    <property type="entry name" value="FAD-binding/transporter-associated domain-like"/>
    <property type="match status" value="1"/>
</dbReference>
<protein>
    <submittedName>
        <fullName evidence="5">FAD binding domain protein</fullName>
    </submittedName>
</protein>